<dbReference type="EMBL" id="MTKO01000129">
    <property type="protein sequence ID" value="RWX43169.1"/>
    <property type="molecule type" value="Genomic_DNA"/>
</dbReference>
<dbReference type="Proteomes" id="UP000287853">
    <property type="component" value="Unassembled WGS sequence"/>
</dbReference>
<comment type="caution">
    <text evidence="2">The sequence shown here is derived from an EMBL/GenBank/DDBJ whole genome shotgun (WGS) entry which is preliminary data.</text>
</comment>
<organism evidence="2 3">
    <name type="scientific">Candidatus Electrothrix aarhusensis</name>
    <dbReference type="NCBI Taxonomy" id="1859131"/>
    <lineage>
        <taxon>Bacteria</taxon>
        <taxon>Pseudomonadati</taxon>
        <taxon>Thermodesulfobacteriota</taxon>
        <taxon>Desulfobulbia</taxon>
        <taxon>Desulfobulbales</taxon>
        <taxon>Desulfobulbaceae</taxon>
        <taxon>Candidatus Electrothrix</taxon>
    </lineage>
</organism>
<gene>
    <name evidence="2" type="ORF">H206_02988</name>
</gene>
<dbReference type="PANTHER" id="PTHR34825:SF1">
    <property type="entry name" value="AAA-ATPASE-LIKE DOMAIN-CONTAINING PROTEIN"/>
    <property type="match status" value="1"/>
</dbReference>
<sequence length="511" mass="59527">MKKLPIGKQEFKGLIEGGFLYVDKTQYLLSLAQSTVPIFLSRPRRFGKSLMINTFKELFQGEKELFKETYAYENWDFQQTHPVIRLDLSKAGGDRVEVIANKLLELIYNAAEDLDITLRETPYPDIAFDRLIRKAGKGTPVVLLIDEYDAPVLNNLNKENLSAIKELLREFYKMIKADEEYIRFIFITGISKFTQMGVFSALNHLNDITLNEKYAGCCGYTAEEIASSFIVQIQQVRKKQDLSEPEFWKKLARYYNGYSWDGETFIYNPFSILKYFDNKGRFIPYWMETGSPEYIIRYSADKKYDLVDFEQVKVSSTFLSKRDIDQATPESFLTQAGYLTIKKREEESYTLDFPNDEVRRSFCELILNAQYTVADADILDVQEELNKALQKEDIEQIIRQFKIIYSSIPYVHFDANKTEHFYSATLLMYLQAAGFDASPERLGNKGRLDLSLRHERTVYIFELKTDSAQKALRQIKEKNYAGAYRNKRVIIIGLRVDFSERNIAQYEAECL</sequence>
<name>A0A3S3RMD7_9BACT</name>
<dbReference type="Pfam" id="PF09820">
    <property type="entry name" value="AAA-ATPase_like"/>
    <property type="match status" value="1"/>
</dbReference>
<dbReference type="SUPFAM" id="SSF52540">
    <property type="entry name" value="P-loop containing nucleoside triphosphate hydrolases"/>
    <property type="match status" value="1"/>
</dbReference>
<feature type="domain" description="AAA-ATPase-like" evidence="1">
    <location>
        <begin position="5"/>
        <end position="199"/>
    </location>
</feature>
<keyword evidence="3" id="KW-1185">Reference proteome</keyword>
<dbReference type="InterPro" id="IPR027417">
    <property type="entry name" value="P-loop_NTPase"/>
</dbReference>
<accession>A0A3S3RMD7</accession>
<reference evidence="2 3" key="1">
    <citation type="submission" date="2017-01" db="EMBL/GenBank/DDBJ databases">
        <title>The cable genome- insights into the physiology and evolution of filamentous bacteria capable of sulfide oxidation via long distance electron transfer.</title>
        <authorList>
            <person name="Schreiber L."/>
            <person name="Bjerg J.T."/>
            <person name="Boggild A."/>
            <person name="Van De Vossenberg J."/>
            <person name="Meysman F."/>
            <person name="Nielsen L.P."/>
            <person name="Schramm A."/>
            <person name="Kjeldsen K.U."/>
        </authorList>
    </citation>
    <scope>NUCLEOTIDE SEQUENCE [LARGE SCALE GENOMIC DNA]</scope>
    <source>
        <strain evidence="2">MCF</strain>
    </source>
</reference>
<evidence type="ECO:0000259" key="1">
    <source>
        <dbReference type="Pfam" id="PF09820"/>
    </source>
</evidence>
<dbReference type="Pfam" id="PF08011">
    <property type="entry name" value="PDDEXK_9"/>
    <property type="match status" value="1"/>
</dbReference>
<dbReference type="PANTHER" id="PTHR34825">
    <property type="entry name" value="CONSERVED PROTEIN, WITH A WEAK D-GALACTARATE DEHYDRATASE/ALTRONATE HYDROLASE DOMAIN"/>
    <property type="match status" value="1"/>
</dbReference>
<protein>
    <submittedName>
        <fullName evidence="2">PD-(D/E)XK nuclease superfamily protein</fullName>
    </submittedName>
</protein>
<dbReference type="InterPro" id="IPR018631">
    <property type="entry name" value="AAA-ATPase-like_dom"/>
</dbReference>
<dbReference type="InterPro" id="IPR012547">
    <property type="entry name" value="PDDEXK_9"/>
</dbReference>
<evidence type="ECO:0000313" key="3">
    <source>
        <dbReference type="Proteomes" id="UP000287853"/>
    </source>
</evidence>
<dbReference type="Gene3D" id="3.40.50.300">
    <property type="entry name" value="P-loop containing nucleotide triphosphate hydrolases"/>
    <property type="match status" value="1"/>
</dbReference>
<evidence type="ECO:0000313" key="2">
    <source>
        <dbReference type="EMBL" id="RWX43169.1"/>
    </source>
</evidence>
<proteinExistence type="predicted"/>
<dbReference type="AlphaFoldDB" id="A0A3S3RMD7"/>